<evidence type="ECO:0000256" key="1">
    <source>
        <dbReference type="ARBA" id="ARBA00004613"/>
    </source>
</evidence>
<dbReference type="SMART" id="SM00327">
    <property type="entry name" value="VWA"/>
    <property type="match status" value="1"/>
</dbReference>
<dbReference type="EMBL" id="JAZGQO010000002">
    <property type="protein sequence ID" value="KAK6192821.1"/>
    <property type="molecule type" value="Genomic_DNA"/>
</dbReference>
<name>A0AAN8KBC2_PATCE</name>
<dbReference type="PANTHER" id="PTHR24020:SF20">
    <property type="entry name" value="PH DOMAIN-CONTAINING PROTEIN"/>
    <property type="match status" value="1"/>
</dbReference>
<sequence length="415" mass="45882">MEFYGIFIFVICSVPFAAVLINGQTANECGGYAADVMFLLDTSSSIEIDDFRKQLQFTQDVVKIFDIGRERTKVGVALFSDTVFPQFDLNAYNSKGHIVDRIGKIGYRGGRTNTAEALSFLRTKVFTQDQARKGVPRIAIVLTDGLSNYPDATVRESKELHLNGITVFVIGIGSQTDTDELKAIASNPDSEYAFHVNNFDALYSIKKTLAIKTCTVKFIEPVIQQDILDTDKFFPGRLPCTISIVYGADVGSASTRTTRQIMSFFTLLNDQLQDDLYKVRSAQVINNCPAPRRYVPTPRKGKNYATLLLNMRQASPASLPAIKNPGKAMSILLVDTSIADLASSSKEVLRARFKRIDTFVVVVGTEASRGVLERLLRIRGHTASFGHHVFAVDNYDKLEAAISPLSGYIKKLKCS</sequence>
<evidence type="ECO:0000259" key="7">
    <source>
        <dbReference type="PROSITE" id="PS50234"/>
    </source>
</evidence>
<dbReference type="Gene3D" id="3.40.50.410">
    <property type="entry name" value="von Willebrand factor, type A domain"/>
    <property type="match status" value="1"/>
</dbReference>
<evidence type="ECO:0000256" key="5">
    <source>
        <dbReference type="ARBA" id="ARBA00023180"/>
    </source>
</evidence>
<comment type="subcellular location">
    <subcellularLocation>
        <location evidence="1">Secreted</location>
    </subcellularLocation>
</comment>
<gene>
    <name evidence="8" type="ORF">SNE40_004228</name>
</gene>
<accession>A0AAN8KBC2</accession>
<keyword evidence="3 6" id="KW-0732">Signal</keyword>
<evidence type="ECO:0000256" key="2">
    <source>
        <dbReference type="ARBA" id="ARBA00022525"/>
    </source>
</evidence>
<evidence type="ECO:0000313" key="8">
    <source>
        <dbReference type="EMBL" id="KAK6192821.1"/>
    </source>
</evidence>
<protein>
    <recommendedName>
        <fullName evidence="7">VWFA domain-containing protein</fullName>
    </recommendedName>
</protein>
<dbReference type="FunFam" id="3.40.50.410:FF:000004">
    <property type="entry name" value="collagen alpha-6(VI) chain"/>
    <property type="match status" value="1"/>
</dbReference>
<dbReference type="InterPro" id="IPR002035">
    <property type="entry name" value="VWF_A"/>
</dbReference>
<dbReference type="CDD" id="cd01472">
    <property type="entry name" value="vWA_collagen"/>
    <property type="match status" value="1"/>
</dbReference>
<feature type="domain" description="VWFA" evidence="7">
    <location>
        <begin position="35"/>
        <end position="209"/>
    </location>
</feature>
<evidence type="ECO:0000256" key="3">
    <source>
        <dbReference type="ARBA" id="ARBA00022729"/>
    </source>
</evidence>
<dbReference type="PRINTS" id="PR00453">
    <property type="entry name" value="VWFADOMAIN"/>
</dbReference>
<keyword evidence="5" id="KW-0325">Glycoprotein</keyword>
<feature type="chain" id="PRO_5042948683" description="VWFA domain-containing protein" evidence="6">
    <location>
        <begin position="19"/>
        <end position="415"/>
    </location>
</feature>
<keyword evidence="4" id="KW-0677">Repeat</keyword>
<feature type="signal peptide" evidence="6">
    <location>
        <begin position="1"/>
        <end position="18"/>
    </location>
</feature>
<evidence type="ECO:0000256" key="6">
    <source>
        <dbReference type="SAM" id="SignalP"/>
    </source>
</evidence>
<dbReference type="InterPro" id="IPR050525">
    <property type="entry name" value="ECM_Assembly_Org"/>
</dbReference>
<reference evidence="8 9" key="1">
    <citation type="submission" date="2024-01" db="EMBL/GenBank/DDBJ databases">
        <title>The genome of the rayed Mediterranean limpet Patella caerulea (Linnaeus, 1758).</title>
        <authorList>
            <person name="Anh-Thu Weber A."/>
            <person name="Halstead-Nussloch G."/>
        </authorList>
    </citation>
    <scope>NUCLEOTIDE SEQUENCE [LARGE SCALE GENOMIC DNA]</scope>
    <source>
        <strain evidence="8">AATW-2023a</strain>
        <tissue evidence="8">Whole specimen</tissue>
    </source>
</reference>
<dbReference type="GO" id="GO:0005576">
    <property type="term" value="C:extracellular region"/>
    <property type="evidence" value="ECO:0007669"/>
    <property type="project" value="UniProtKB-SubCell"/>
</dbReference>
<keyword evidence="2" id="KW-0964">Secreted</keyword>
<dbReference type="Pfam" id="PF00092">
    <property type="entry name" value="VWA"/>
    <property type="match status" value="1"/>
</dbReference>
<dbReference type="PROSITE" id="PS50234">
    <property type="entry name" value="VWFA"/>
    <property type="match status" value="1"/>
</dbReference>
<comment type="caution">
    <text evidence="8">The sequence shown here is derived from an EMBL/GenBank/DDBJ whole genome shotgun (WGS) entry which is preliminary data.</text>
</comment>
<keyword evidence="9" id="KW-1185">Reference proteome</keyword>
<dbReference type="Proteomes" id="UP001347796">
    <property type="component" value="Unassembled WGS sequence"/>
</dbReference>
<dbReference type="InterPro" id="IPR036465">
    <property type="entry name" value="vWFA_dom_sf"/>
</dbReference>
<dbReference type="PANTHER" id="PTHR24020">
    <property type="entry name" value="COLLAGEN ALPHA"/>
    <property type="match status" value="1"/>
</dbReference>
<proteinExistence type="predicted"/>
<evidence type="ECO:0000313" key="9">
    <source>
        <dbReference type="Proteomes" id="UP001347796"/>
    </source>
</evidence>
<organism evidence="8 9">
    <name type="scientific">Patella caerulea</name>
    <name type="common">Rayed Mediterranean limpet</name>
    <dbReference type="NCBI Taxonomy" id="87958"/>
    <lineage>
        <taxon>Eukaryota</taxon>
        <taxon>Metazoa</taxon>
        <taxon>Spiralia</taxon>
        <taxon>Lophotrochozoa</taxon>
        <taxon>Mollusca</taxon>
        <taxon>Gastropoda</taxon>
        <taxon>Patellogastropoda</taxon>
        <taxon>Patelloidea</taxon>
        <taxon>Patellidae</taxon>
        <taxon>Patella</taxon>
    </lineage>
</organism>
<evidence type="ECO:0000256" key="4">
    <source>
        <dbReference type="ARBA" id="ARBA00022737"/>
    </source>
</evidence>
<dbReference type="SUPFAM" id="SSF53300">
    <property type="entry name" value="vWA-like"/>
    <property type="match status" value="1"/>
</dbReference>
<dbReference type="AlphaFoldDB" id="A0AAN8KBC2"/>